<dbReference type="InterPro" id="IPR002259">
    <property type="entry name" value="Eqnu_transpt"/>
</dbReference>
<dbReference type="EnsemblMetazoa" id="XM_019994794.1">
    <property type="protein sequence ID" value="XP_019850353.1"/>
    <property type="gene ID" value="LOC100642135"/>
</dbReference>
<dbReference type="AlphaFoldDB" id="A0A1X7V6R1"/>
<keyword evidence="4 8" id="KW-0812">Transmembrane</keyword>
<keyword evidence="10" id="KW-1185">Reference proteome</keyword>
<feature type="transmembrane region" description="Helical" evidence="8">
    <location>
        <begin position="317"/>
        <end position="338"/>
    </location>
</feature>
<comment type="subcellular location">
    <subcellularLocation>
        <location evidence="1">Membrane</location>
        <topology evidence="1">Multi-pass membrane protein</topology>
    </subcellularLocation>
</comment>
<feature type="transmembrane region" description="Helical" evidence="8">
    <location>
        <begin position="180"/>
        <end position="198"/>
    </location>
</feature>
<feature type="transmembrane region" description="Helical" evidence="8">
    <location>
        <begin position="45"/>
        <end position="62"/>
    </location>
</feature>
<protein>
    <submittedName>
        <fullName evidence="9">Uncharacterized protein</fullName>
    </submittedName>
</protein>
<dbReference type="InParanoid" id="A0A1X7V6R1"/>
<evidence type="ECO:0000256" key="8">
    <source>
        <dbReference type="SAM" id="Phobius"/>
    </source>
</evidence>
<comment type="similarity">
    <text evidence="2">Belongs to the SLC29A/ENT transporter (TC 2.A.57) family.</text>
</comment>
<dbReference type="PIRSF" id="PIRSF016379">
    <property type="entry name" value="ENT"/>
    <property type="match status" value="1"/>
</dbReference>
<evidence type="ECO:0000256" key="3">
    <source>
        <dbReference type="ARBA" id="ARBA00022448"/>
    </source>
</evidence>
<proteinExistence type="inferred from homology"/>
<reference evidence="9" key="2">
    <citation type="submission" date="2017-05" db="UniProtKB">
        <authorList>
            <consortium name="EnsemblMetazoa"/>
        </authorList>
    </citation>
    <scope>IDENTIFICATION</scope>
</reference>
<dbReference type="PANTHER" id="PTHR10332:SF10">
    <property type="entry name" value="EQUILIBRATIVE NUCLEOSIDE TRANSPORTER 4"/>
    <property type="match status" value="1"/>
</dbReference>
<feature type="compositionally biased region" description="Polar residues" evidence="7">
    <location>
        <begin position="1"/>
        <end position="20"/>
    </location>
</feature>
<dbReference type="PANTHER" id="PTHR10332">
    <property type="entry name" value="EQUILIBRATIVE NUCLEOSIDE TRANSPORTER"/>
    <property type="match status" value="1"/>
</dbReference>
<dbReference type="OMA" id="ARGMNEF"/>
<dbReference type="KEGG" id="aqu:100642135"/>
<dbReference type="eggNOG" id="KOG1479">
    <property type="taxonomic scope" value="Eukaryota"/>
</dbReference>
<feature type="transmembrane region" description="Helical" evidence="8">
    <location>
        <begin position="113"/>
        <end position="133"/>
    </location>
</feature>
<feature type="transmembrane region" description="Helical" evidence="8">
    <location>
        <begin position="414"/>
        <end position="433"/>
    </location>
</feature>
<sequence>MDESMNTNITEPDFRNGSSSCEEDDEERKDLIPPSLSPPKDKYNMIYIIMFILSLGVLFPYQSYVAGLDYFTYLYPSYKPELALPLGNIIAALLSITVSIGIINYLSISFRLNIGYVFFIICLSIVLLLDISINNCMISTETGFALTLLSVLFSGFGGGIQQSTLYGLSGMLPERFTQCLMFGEAAAGSIVAINRIITKASAGSERTGTLIFFSISLVFIIACVGLQFVLWKSPFVKYYFAQNTSKENKRFELNCRFLKNCQCLKRRDSVDTIQLTQIGKKQEEEEEDTTSKYEFKNQFKNHLIDGLVFRYRILKKIWQPFISVFLIFFVTLLVFPSITSDVQYCKIGDWPIVIHTSLFNFADTIARALCLLPYRVSPKSLLIISILRFLLVPLLILCVTPSPTNPIFSPPFNLVVSIITVTVLAGTNGYFGTLGMQYAPSIVSNNEKELTGGIMILTLLGGLFVGSVVAFIWIPLRTLDTFVACGSTNDTAVFKCL</sequence>
<feature type="region of interest" description="Disordered" evidence="7">
    <location>
        <begin position="1"/>
        <end position="36"/>
    </location>
</feature>
<evidence type="ECO:0000313" key="9">
    <source>
        <dbReference type="EnsemblMetazoa" id="Aqu2.1.35970_001"/>
    </source>
</evidence>
<dbReference type="GO" id="GO:0005337">
    <property type="term" value="F:nucleoside transmembrane transporter activity"/>
    <property type="evidence" value="ECO:0007669"/>
    <property type="project" value="InterPro"/>
</dbReference>
<evidence type="ECO:0000256" key="6">
    <source>
        <dbReference type="ARBA" id="ARBA00023136"/>
    </source>
</evidence>
<reference evidence="10" key="1">
    <citation type="journal article" date="2010" name="Nature">
        <title>The Amphimedon queenslandica genome and the evolution of animal complexity.</title>
        <authorList>
            <person name="Srivastava M."/>
            <person name="Simakov O."/>
            <person name="Chapman J."/>
            <person name="Fahey B."/>
            <person name="Gauthier M.E."/>
            <person name="Mitros T."/>
            <person name="Richards G.S."/>
            <person name="Conaco C."/>
            <person name="Dacre M."/>
            <person name="Hellsten U."/>
            <person name="Larroux C."/>
            <person name="Putnam N.H."/>
            <person name="Stanke M."/>
            <person name="Adamska M."/>
            <person name="Darling A."/>
            <person name="Degnan S.M."/>
            <person name="Oakley T.H."/>
            <person name="Plachetzki D.C."/>
            <person name="Zhai Y."/>
            <person name="Adamski M."/>
            <person name="Calcino A."/>
            <person name="Cummins S.F."/>
            <person name="Goodstein D.M."/>
            <person name="Harris C."/>
            <person name="Jackson D.J."/>
            <person name="Leys S.P."/>
            <person name="Shu S."/>
            <person name="Woodcroft B.J."/>
            <person name="Vervoort M."/>
            <person name="Kosik K.S."/>
            <person name="Manning G."/>
            <person name="Degnan B.M."/>
            <person name="Rokhsar D.S."/>
        </authorList>
    </citation>
    <scope>NUCLEOTIDE SEQUENCE [LARGE SCALE GENOMIC DNA]</scope>
</reference>
<evidence type="ECO:0000256" key="7">
    <source>
        <dbReference type="SAM" id="MobiDB-lite"/>
    </source>
</evidence>
<dbReference type="Pfam" id="PF01733">
    <property type="entry name" value="Nucleoside_tran"/>
    <property type="match status" value="1"/>
</dbReference>
<accession>A0A1X7V6R1</accession>
<organism evidence="9">
    <name type="scientific">Amphimedon queenslandica</name>
    <name type="common">Sponge</name>
    <dbReference type="NCBI Taxonomy" id="400682"/>
    <lineage>
        <taxon>Eukaryota</taxon>
        <taxon>Metazoa</taxon>
        <taxon>Porifera</taxon>
        <taxon>Demospongiae</taxon>
        <taxon>Heteroscleromorpha</taxon>
        <taxon>Haplosclerida</taxon>
        <taxon>Niphatidae</taxon>
        <taxon>Amphimedon</taxon>
    </lineage>
</organism>
<dbReference type="InterPro" id="IPR036259">
    <property type="entry name" value="MFS_trans_sf"/>
</dbReference>
<evidence type="ECO:0000256" key="2">
    <source>
        <dbReference type="ARBA" id="ARBA00007965"/>
    </source>
</evidence>
<feature type="transmembrane region" description="Helical" evidence="8">
    <location>
        <begin position="381"/>
        <end position="402"/>
    </location>
</feature>
<evidence type="ECO:0000256" key="4">
    <source>
        <dbReference type="ARBA" id="ARBA00022692"/>
    </source>
</evidence>
<gene>
    <name evidence="9" type="primary">100642135</name>
</gene>
<dbReference type="EnsemblMetazoa" id="Aqu2.1.35970_001">
    <property type="protein sequence ID" value="Aqu2.1.35970_001"/>
    <property type="gene ID" value="Aqu2.1.35970"/>
</dbReference>
<keyword evidence="5 8" id="KW-1133">Transmembrane helix</keyword>
<feature type="transmembrane region" description="Helical" evidence="8">
    <location>
        <begin position="210"/>
        <end position="231"/>
    </location>
</feature>
<dbReference type="OrthoDB" id="10014563at2759"/>
<feature type="transmembrane region" description="Helical" evidence="8">
    <location>
        <begin position="82"/>
        <end position="106"/>
    </location>
</feature>
<dbReference type="SUPFAM" id="SSF103473">
    <property type="entry name" value="MFS general substrate transporter"/>
    <property type="match status" value="1"/>
</dbReference>
<keyword evidence="3" id="KW-0813">Transport</keyword>
<dbReference type="Proteomes" id="UP000007879">
    <property type="component" value="Unassembled WGS sequence"/>
</dbReference>
<dbReference type="GO" id="GO:0005886">
    <property type="term" value="C:plasma membrane"/>
    <property type="evidence" value="ECO:0007669"/>
    <property type="project" value="TreeGrafter"/>
</dbReference>
<evidence type="ECO:0000256" key="1">
    <source>
        <dbReference type="ARBA" id="ARBA00004141"/>
    </source>
</evidence>
<feature type="transmembrane region" description="Helical" evidence="8">
    <location>
        <begin position="454"/>
        <end position="474"/>
    </location>
</feature>
<feature type="transmembrane region" description="Helical" evidence="8">
    <location>
        <begin position="145"/>
        <end position="168"/>
    </location>
</feature>
<keyword evidence="6 8" id="KW-0472">Membrane</keyword>
<name>A0A1X7V6R1_AMPQE</name>
<evidence type="ECO:0000313" key="10">
    <source>
        <dbReference type="Proteomes" id="UP000007879"/>
    </source>
</evidence>
<evidence type="ECO:0000256" key="5">
    <source>
        <dbReference type="ARBA" id="ARBA00022989"/>
    </source>
</evidence>
<dbReference type="PRINTS" id="PR01130">
    <property type="entry name" value="DERENTRNSPRT"/>
</dbReference>